<dbReference type="Proteomes" id="UP000753961">
    <property type="component" value="Unassembled WGS sequence"/>
</dbReference>
<evidence type="ECO:0000259" key="1">
    <source>
        <dbReference type="PROSITE" id="PS51819"/>
    </source>
</evidence>
<evidence type="ECO:0000313" key="3">
    <source>
        <dbReference type="Proteomes" id="UP000753961"/>
    </source>
</evidence>
<name>A0A953HMJ2_9BACT</name>
<dbReference type="SUPFAM" id="SSF54593">
    <property type="entry name" value="Glyoxalase/Bleomycin resistance protein/Dihydroxybiphenyl dioxygenase"/>
    <property type="match status" value="1"/>
</dbReference>
<dbReference type="RefSeq" id="WP_222578783.1">
    <property type="nucleotide sequence ID" value="NZ_JAHVHU010000004.1"/>
</dbReference>
<dbReference type="InterPro" id="IPR029068">
    <property type="entry name" value="Glyas_Bleomycin-R_OHBP_Dase"/>
</dbReference>
<evidence type="ECO:0000313" key="2">
    <source>
        <dbReference type="EMBL" id="MBY5957263.1"/>
    </source>
</evidence>
<dbReference type="Pfam" id="PF00903">
    <property type="entry name" value="Glyoxalase"/>
    <property type="match status" value="1"/>
</dbReference>
<feature type="domain" description="VOC" evidence="1">
    <location>
        <begin position="2"/>
        <end position="113"/>
    </location>
</feature>
<dbReference type="Gene3D" id="3.10.180.10">
    <property type="entry name" value="2,3-Dihydroxybiphenyl 1,2-Dioxygenase, domain 1"/>
    <property type="match status" value="1"/>
</dbReference>
<dbReference type="PROSITE" id="PS51819">
    <property type="entry name" value="VOC"/>
    <property type="match status" value="1"/>
</dbReference>
<organism evidence="2 3">
    <name type="scientific">Membranihabitans marinus</name>
    <dbReference type="NCBI Taxonomy" id="1227546"/>
    <lineage>
        <taxon>Bacteria</taxon>
        <taxon>Pseudomonadati</taxon>
        <taxon>Bacteroidota</taxon>
        <taxon>Saprospiria</taxon>
        <taxon>Saprospirales</taxon>
        <taxon>Saprospiraceae</taxon>
        <taxon>Membranihabitans</taxon>
    </lineage>
</organism>
<sequence>MKIDQLNLYSTQIDDQWQFYKGILGLPCDRIADQTFRVNTLHTQLEFQHSGPEQYYHFAFLLPTGTMHEAITYLESRGIELLMLDGEKIVHFNPGQAIYFKDPDGNIVEWIERPSVQDGTGLKFDPANLVCVNEIGLPVERPRNTARLLMDRYGIIPENPEGFSDEFCWVGDARGVLIVVKKGRNWLPTDISSVTNHFKIQYRSKGESYHLEIKGDEIEIIG</sequence>
<comment type="caution">
    <text evidence="2">The sequence shown here is derived from an EMBL/GenBank/DDBJ whole genome shotgun (WGS) entry which is preliminary data.</text>
</comment>
<accession>A0A953HMJ2</accession>
<dbReference type="InterPro" id="IPR037523">
    <property type="entry name" value="VOC_core"/>
</dbReference>
<protein>
    <submittedName>
        <fullName evidence="2">VOC family protein</fullName>
    </submittedName>
</protein>
<gene>
    <name evidence="2" type="ORF">KUV50_03885</name>
</gene>
<dbReference type="EMBL" id="JAHVHU010000004">
    <property type="protein sequence ID" value="MBY5957263.1"/>
    <property type="molecule type" value="Genomic_DNA"/>
</dbReference>
<reference evidence="2" key="1">
    <citation type="submission" date="2021-06" db="EMBL/GenBank/DDBJ databases">
        <title>44 bacteria genomes isolated from Dapeng, Shenzhen.</title>
        <authorList>
            <person name="Zheng W."/>
            <person name="Yu S."/>
            <person name="Huang Y."/>
        </authorList>
    </citation>
    <scope>NUCLEOTIDE SEQUENCE</scope>
    <source>
        <strain evidence="2">DP5N28-2</strain>
    </source>
</reference>
<dbReference type="AlphaFoldDB" id="A0A953HMJ2"/>
<dbReference type="InterPro" id="IPR004360">
    <property type="entry name" value="Glyas_Fos-R_dOase_dom"/>
</dbReference>
<proteinExistence type="predicted"/>
<keyword evidence="3" id="KW-1185">Reference proteome</keyword>